<evidence type="ECO:0000256" key="2">
    <source>
        <dbReference type="ARBA" id="ARBA00023125"/>
    </source>
</evidence>
<evidence type="ECO:0000256" key="3">
    <source>
        <dbReference type="ARBA" id="ARBA00023163"/>
    </source>
</evidence>
<organism evidence="5">
    <name type="scientific">Klebsiella pneumoniae</name>
    <dbReference type="NCBI Taxonomy" id="573"/>
    <lineage>
        <taxon>Bacteria</taxon>
        <taxon>Pseudomonadati</taxon>
        <taxon>Pseudomonadota</taxon>
        <taxon>Gammaproteobacteria</taxon>
        <taxon>Enterobacterales</taxon>
        <taxon>Enterobacteriaceae</taxon>
        <taxon>Klebsiella/Raoultella group</taxon>
        <taxon>Klebsiella</taxon>
        <taxon>Klebsiella pneumoniae complex</taxon>
    </lineage>
</organism>
<dbReference type="InterPro" id="IPR036388">
    <property type="entry name" value="WH-like_DNA-bd_sf"/>
</dbReference>
<dbReference type="AlphaFoldDB" id="A0A4P0Y9W1"/>
<keyword evidence="1" id="KW-0805">Transcription regulation</keyword>
<reference evidence="5" key="1">
    <citation type="submission" date="2019-04" db="EMBL/GenBank/DDBJ databases">
        <authorList>
            <consortium name="Pathogen Informatics"/>
        </authorList>
    </citation>
    <scope>NUCLEOTIDE SEQUENCE</scope>
    <source>
        <strain evidence="5">NCTC9183</strain>
    </source>
</reference>
<keyword evidence="3" id="KW-0804">Transcription</keyword>
<protein>
    <submittedName>
        <fullName evidence="5">Fatty acid metabolism regulator</fullName>
    </submittedName>
</protein>
<gene>
    <name evidence="5" type="primary">fadR_4</name>
    <name evidence="5" type="ORF">NCTC9183_04593</name>
</gene>
<proteinExistence type="predicted"/>
<evidence type="ECO:0000259" key="4">
    <source>
        <dbReference type="Pfam" id="PF00392"/>
    </source>
</evidence>
<name>A0A4P0Y9W1_KLEPN</name>
<accession>A0A4P0Y9W1</accession>
<keyword evidence="2" id="KW-0238">DNA-binding</keyword>
<dbReference type="GO" id="GO:0003700">
    <property type="term" value="F:DNA-binding transcription factor activity"/>
    <property type="evidence" value="ECO:0007669"/>
    <property type="project" value="InterPro"/>
</dbReference>
<feature type="domain" description="HTH gntR-type" evidence="4">
    <location>
        <begin position="11"/>
        <end position="46"/>
    </location>
</feature>
<dbReference type="Gene3D" id="1.10.10.10">
    <property type="entry name" value="Winged helix-like DNA-binding domain superfamily/Winged helix DNA-binding domain"/>
    <property type="match status" value="1"/>
</dbReference>
<dbReference type="InterPro" id="IPR036390">
    <property type="entry name" value="WH_DNA-bd_sf"/>
</dbReference>
<evidence type="ECO:0000313" key="5">
    <source>
        <dbReference type="EMBL" id="VTM57133.1"/>
    </source>
</evidence>
<dbReference type="GO" id="GO:0003677">
    <property type="term" value="F:DNA binding"/>
    <property type="evidence" value="ECO:0007669"/>
    <property type="project" value="UniProtKB-KW"/>
</dbReference>
<dbReference type="InterPro" id="IPR000524">
    <property type="entry name" value="Tscrpt_reg_HTH_GntR"/>
</dbReference>
<sequence>MVIKAQSPAGFAEEYIIESIWNNRFPPGSILPAERELSELIGVTRHNPARSIAASGP</sequence>
<dbReference type="SUPFAM" id="SSF46785">
    <property type="entry name" value="Winged helix' DNA-binding domain"/>
    <property type="match status" value="1"/>
</dbReference>
<evidence type="ECO:0000256" key="1">
    <source>
        <dbReference type="ARBA" id="ARBA00023015"/>
    </source>
</evidence>
<dbReference type="EMBL" id="CABDVL010000003">
    <property type="protein sequence ID" value="VTM57133.1"/>
    <property type="molecule type" value="Genomic_DNA"/>
</dbReference>
<dbReference type="Pfam" id="PF00392">
    <property type="entry name" value="GntR"/>
    <property type="match status" value="1"/>
</dbReference>
<dbReference type="Proteomes" id="UP000507695">
    <property type="component" value="Unassembled WGS sequence"/>
</dbReference>